<reference evidence="2 3" key="1">
    <citation type="journal article" date="2019" name="Int. J. Syst. Evol. Microbiol.">
        <title>The Global Catalogue of Microorganisms (GCM) 10K type strain sequencing project: providing services to taxonomists for standard genome sequencing and annotation.</title>
        <authorList>
            <consortium name="The Broad Institute Genomics Platform"/>
            <consortium name="The Broad Institute Genome Sequencing Center for Infectious Disease"/>
            <person name="Wu L."/>
            <person name="Ma J."/>
        </authorList>
    </citation>
    <scope>NUCLEOTIDE SEQUENCE [LARGE SCALE GENOMIC DNA]</scope>
    <source>
        <strain evidence="2 3">JCM 16009</strain>
    </source>
</reference>
<dbReference type="PANTHER" id="PTHR42879">
    <property type="entry name" value="3-OXOACYL-(ACYL-CARRIER-PROTEIN) REDUCTASE"/>
    <property type="match status" value="1"/>
</dbReference>
<dbReference type="RefSeq" id="WP_344421909.1">
    <property type="nucleotide sequence ID" value="NZ_BAAAQK010000019.1"/>
</dbReference>
<evidence type="ECO:0000256" key="1">
    <source>
        <dbReference type="ARBA" id="ARBA00006484"/>
    </source>
</evidence>
<accession>A0ABN2ND53</accession>
<protein>
    <submittedName>
        <fullName evidence="2">3-oxoacyl-ACP reductase FabG</fullName>
    </submittedName>
</protein>
<name>A0ABN2ND53_9PSEU</name>
<comment type="caution">
    <text evidence="2">The sequence shown here is derived from an EMBL/GenBank/DDBJ whole genome shotgun (WGS) entry which is preliminary data.</text>
</comment>
<dbReference type="PRINTS" id="PR00081">
    <property type="entry name" value="GDHRDH"/>
</dbReference>
<dbReference type="EMBL" id="BAAAQK010000019">
    <property type="protein sequence ID" value="GAA1863959.1"/>
    <property type="molecule type" value="Genomic_DNA"/>
</dbReference>
<comment type="similarity">
    <text evidence="1">Belongs to the short-chain dehydrogenases/reductases (SDR) family.</text>
</comment>
<sequence length="256" mass="26056">MSLAGRTALVTGGSRGVGRGIALRLAADGAAVAVNYRRDGDAAAEVVEEITAKGGRAVAYGAPVGDAAAVEAMLAGIASDLGTVDLLVSNAGVASRATLIGDTERSEYQRLLDVHVLGPLDLIRALLPGMRAAGRADVVVISSTTTGKTPKAGAAYTIAKTAIEAAARTLAREEREHGVRVNIVAPGLVATEMGERLVRAAGGVTIAELDAEYPFGRVTRPADVAGAVAFLVSQDAEHVTGQRIEIDGGGPDRALR</sequence>
<dbReference type="InterPro" id="IPR050259">
    <property type="entry name" value="SDR"/>
</dbReference>
<dbReference type="Proteomes" id="UP001500449">
    <property type="component" value="Unassembled WGS sequence"/>
</dbReference>
<evidence type="ECO:0000313" key="2">
    <source>
        <dbReference type="EMBL" id="GAA1863959.1"/>
    </source>
</evidence>
<organism evidence="2 3">
    <name type="scientific">Pseudonocardia ailaonensis</name>
    <dbReference type="NCBI Taxonomy" id="367279"/>
    <lineage>
        <taxon>Bacteria</taxon>
        <taxon>Bacillati</taxon>
        <taxon>Actinomycetota</taxon>
        <taxon>Actinomycetes</taxon>
        <taxon>Pseudonocardiales</taxon>
        <taxon>Pseudonocardiaceae</taxon>
        <taxon>Pseudonocardia</taxon>
    </lineage>
</organism>
<dbReference type="InterPro" id="IPR002347">
    <property type="entry name" value="SDR_fam"/>
</dbReference>
<dbReference type="Gene3D" id="3.40.50.720">
    <property type="entry name" value="NAD(P)-binding Rossmann-like Domain"/>
    <property type="match status" value="1"/>
</dbReference>
<keyword evidence="3" id="KW-1185">Reference proteome</keyword>
<dbReference type="Pfam" id="PF13561">
    <property type="entry name" value="adh_short_C2"/>
    <property type="match status" value="1"/>
</dbReference>
<dbReference type="InterPro" id="IPR036291">
    <property type="entry name" value="NAD(P)-bd_dom_sf"/>
</dbReference>
<evidence type="ECO:0000313" key="3">
    <source>
        <dbReference type="Proteomes" id="UP001500449"/>
    </source>
</evidence>
<proteinExistence type="inferred from homology"/>
<gene>
    <name evidence="2" type="ORF">GCM10009836_50350</name>
</gene>
<dbReference type="SUPFAM" id="SSF51735">
    <property type="entry name" value="NAD(P)-binding Rossmann-fold domains"/>
    <property type="match status" value="1"/>
</dbReference>
<dbReference type="PANTHER" id="PTHR42879:SF2">
    <property type="entry name" value="3-OXOACYL-[ACYL-CARRIER-PROTEIN] REDUCTASE FABG"/>
    <property type="match status" value="1"/>
</dbReference>